<name>A0A1T4SJE7_9HYPH</name>
<dbReference type="OrthoDB" id="9806017at2"/>
<dbReference type="GO" id="GO:1902670">
    <property type="term" value="F:carbon dioxide binding"/>
    <property type="evidence" value="ECO:0007669"/>
    <property type="project" value="TreeGrafter"/>
</dbReference>
<dbReference type="RefSeq" id="WP_085936516.1">
    <property type="nucleotide sequence ID" value="NZ_FUWJ01000008.1"/>
</dbReference>
<protein>
    <submittedName>
        <fullName evidence="2">Hydrogenase expression/formation protein HypC</fullName>
    </submittedName>
</protein>
<keyword evidence="3" id="KW-1185">Reference proteome</keyword>
<dbReference type="PANTHER" id="PTHR35177">
    <property type="entry name" value="HYDROGENASE MATURATION FACTOR HYBG"/>
    <property type="match status" value="1"/>
</dbReference>
<sequence>MCLAIPMRVESINGFVARCSVRGVSRDVSLFMLEEGSVLAGDYVLVHVGYAIQVISGTDAAATWQVIDEALSGQ</sequence>
<organism evidence="2 3">
    <name type="scientific">Enhydrobacter aerosaccus</name>
    <dbReference type="NCBI Taxonomy" id="225324"/>
    <lineage>
        <taxon>Bacteria</taxon>
        <taxon>Pseudomonadati</taxon>
        <taxon>Pseudomonadota</taxon>
        <taxon>Alphaproteobacteria</taxon>
        <taxon>Hyphomicrobiales</taxon>
        <taxon>Enhydrobacter</taxon>
    </lineage>
</organism>
<dbReference type="EMBL" id="FUWJ01000008">
    <property type="protein sequence ID" value="SKA28293.1"/>
    <property type="molecule type" value="Genomic_DNA"/>
</dbReference>
<dbReference type="STRING" id="225324.SAMN02745126_04769"/>
<evidence type="ECO:0000256" key="1">
    <source>
        <dbReference type="ARBA" id="ARBA00006018"/>
    </source>
</evidence>
<dbReference type="NCBIfam" id="TIGR00074">
    <property type="entry name" value="hypC_hupF"/>
    <property type="match status" value="1"/>
</dbReference>
<gene>
    <name evidence="2" type="ORF">SAMN02745126_04769</name>
</gene>
<dbReference type="InterPro" id="IPR019812">
    <property type="entry name" value="Hydgase_assmbl_chp_CS"/>
</dbReference>
<dbReference type="GO" id="GO:0051604">
    <property type="term" value="P:protein maturation"/>
    <property type="evidence" value="ECO:0007669"/>
    <property type="project" value="TreeGrafter"/>
</dbReference>
<dbReference type="InterPro" id="IPR001109">
    <property type="entry name" value="Hydrogenase_HupF/HypC"/>
</dbReference>
<dbReference type="PRINTS" id="PR00445">
    <property type="entry name" value="HUPFHYPC"/>
</dbReference>
<proteinExistence type="inferred from homology"/>
<comment type="similarity">
    <text evidence="1">Belongs to the HupF/HypC family.</text>
</comment>
<reference evidence="3" key="1">
    <citation type="submission" date="2017-02" db="EMBL/GenBank/DDBJ databases">
        <authorList>
            <person name="Varghese N."/>
            <person name="Submissions S."/>
        </authorList>
    </citation>
    <scope>NUCLEOTIDE SEQUENCE [LARGE SCALE GENOMIC DNA]</scope>
    <source>
        <strain evidence="3">ATCC 27094</strain>
    </source>
</reference>
<accession>A0A1T4SJE7</accession>
<dbReference type="AlphaFoldDB" id="A0A1T4SJE7"/>
<evidence type="ECO:0000313" key="2">
    <source>
        <dbReference type="EMBL" id="SKA28293.1"/>
    </source>
</evidence>
<evidence type="ECO:0000313" key="3">
    <source>
        <dbReference type="Proteomes" id="UP000190092"/>
    </source>
</evidence>
<dbReference type="SUPFAM" id="SSF159127">
    <property type="entry name" value="HupF/HypC-like"/>
    <property type="match status" value="1"/>
</dbReference>
<dbReference type="Gene3D" id="2.30.30.140">
    <property type="match status" value="1"/>
</dbReference>
<dbReference type="PROSITE" id="PS01097">
    <property type="entry name" value="HUPF_HYPC"/>
    <property type="match status" value="1"/>
</dbReference>
<dbReference type="Proteomes" id="UP000190092">
    <property type="component" value="Unassembled WGS sequence"/>
</dbReference>
<dbReference type="Pfam" id="PF01455">
    <property type="entry name" value="HupF_HypC"/>
    <property type="match status" value="1"/>
</dbReference>
<dbReference type="PANTHER" id="PTHR35177:SF2">
    <property type="entry name" value="HYDROGENASE MATURATION FACTOR HYBG"/>
    <property type="match status" value="1"/>
</dbReference>
<dbReference type="GO" id="GO:0005506">
    <property type="term" value="F:iron ion binding"/>
    <property type="evidence" value="ECO:0007669"/>
    <property type="project" value="TreeGrafter"/>
</dbReference>